<dbReference type="GO" id="GO:0022627">
    <property type="term" value="C:cytosolic small ribosomal subunit"/>
    <property type="evidence" value="ECO:0007669"/>
    <property type="project" value="TreeGrafter"/>
</dbReference>
<dbReference type="AlphaFoldDB" id="A0A3P7IT88"/>
<dbReference type="GO" id="GO:0006412">
    <property type="term" value="P:translation"/>
    <property type="evidence" value="ECO:0007669"/>
    <property type="project" value="InterPro"/>
</dbReference>
<gene>
    <name evidence="5" type="ORF">SVUK_LOCUS11149</name>
</gene>
<comment type="similarity">
    <text evidence="1 4">Belongs to the eukaryotic ribosomal protein eS7 family.</text>
</comment>
<proteinExistence type="inferred from homology"/>
<dbReference type="GO" id="GO:0032040">
    <property type="term" value="C:small-subunit processome"/>
    <property type="evidence" value="ECO:0007669"/>
    <property type="project" value="TreeGrafter"/>
</dbReference>
<keyword evidence="3 4" id="KW-0687">Ribonucleoprotein</keyword>
<dbReference type="OrthoDB" id="1724687at2759"/>
<dbReference type="PANTHER" id="PTHR11278">
    <property type="entry name" value="40S RIBOSOMAL PROTEIN S7"/>
    <property type="match status" value="1"/>
</dbReference>
<name>A0A3P7IT88_STRVU</name>
<evidence type="ECO:0000313" key="6">
    <source>
        <dbReference type="Proteomes" id="UP000270094"/>
    </source>
</evidence>
<evidence type="ECO:0000256" key="1">
    <source>
        <dbReference type="ARBA" id="ARBA00007820"/>
    </source>
</evidence>
<dbReference type="PANTHER" id="PTHR11278:SF0">
    <property type="entry name" value="SMALL RIBOSOMAL SUBUNIT PROTEIN ES7"/>
    <property type="match status" value="1"/>
</dbReference>
<keyword evidence="2 4" id="KW-0689">Ribosomal protein</keyword>
<evidence type="ECO:0000256" key="3">
    <source>
        <dbReference type="ARBA" id="ARBA00023274"/>
    </source>
</evidence>
<dbReference type="GO" id="GO:0042274">
    <property type="term" value="P:ribosomal small subunit biogenesis"/>
    <property type="evidence" value="ECO:0007669"/>
    <property type="project" value="TreeGrafter"/>
</dbReference>
<dbReference type="InterPro" id="IPR000554">
    <property type="entry name" value="Ribosomal_eS7"/>
</dbReference>
<sequence length="116" mass="13644">MWADKPRRLVADYGRIFVPVSLMHYQIIVHLMVDHQTLQTCKVLYLFQRRILPKPLRGSKKVPMKQKRPRSRTLTAVHEAWLDEMVFPAEVVGKRTRVKLDGKKLLKVYALFSPSF</sequence>
<dbReference type="GO" id="GO:0003735">
    <property type="term" value="F:structural constituent of ribosome"/>
    <property type="evidence" value="ECO:0007669"/>
    <property type="project" value="InterPro"/>
</dbReference>
<dbReference type="GO" id="GO:0006364">
    <property type="term" value="P:rRNA processing"/>
    <property type="evidence" value="ECO:0007669"/>
    <property type="project" value="TreeGrafter"/>
</dbReference>
<evidence type="ECO:0000313" key="5">
    <source>
        <dbReference type="EMBL" id="VDM76151.1"/>
    </source>
</evidence>
<dbReference type="GO" id="GO:0030686">
    <property type="term" value="C:90S preribosome"/>
    <property type="evidence" value="ECO:0007669"/>
    <property type="project" value="TreeGrafter"/>
</dbReference>
<organism evidence="5 6">
    <name type="scientific">Strongylus vulgaris</name>
    <name type="common">Blood worm</name>
    <dbReference type="NCBI Taxonomy" id="40348"/>
    <lineage>
        <taxon>Eukaryota</taxon>
        <taxon>Metazoa</taxon>
        <taxon>Ecdysozoa</taxon>
        <taxon>Nematoda</taxon>
        <taxon>Chromadorea</taxon>
        <taxon>Rhabditida</taxon>
        <taxon>Rhabditina</taxon>
        <taxon>Rhabditomorpha</taxon>
        <taxon>Strongyloidea</taxon>
        <taxon>Strongylidae</taxon>
        <taxon>Strongylus</taxon>
    </lineage>
</organism>
<accession>A0A3P7IT88</accession>
<reference evidence="5 6" key="1">
    <citation type="submission" date="2018-11" db="EMBL/GenBank/DDBJ databases">
        <authorList>
            <consortium name="Pathogen Informatics"/>
        </authorList>
    </citation>
    <scope>NUCLEOTIDE SEQUENCE [LARGE SCALE GENOMIC DNA]</scope>
</reference>
<dbReference type="Proteomes" id="UP000270094">
    <property type="component" value="Unassembled WGS sequence"/>
</dbReference>
<protein>
    <recommendedName>
        <fullName evidence="4">40S ribosomal protein S7</fullName>
    </recommendedName>
</protein>
<dbReference type="EMBL" id="UYYB01096436">
    <property type="protein sequence ID" value="VDM76151.1"/>
    <property type="molecule type" value="Genomic_DNA"/>
</dbReference>
<evidence type="ECO:0000256" key="2">
    <source>
        <dbReference type="ARBA" id="ARBA00022980"/>
    </source>
</evidence>
<keyword evidence="6" id="KW-1185">Reference proteome</keyword>
<evidence type="ECO:0000256" key="4">
    <source>
        <dbReference type="RuleBase" id="RU364105"/>
    </source>
</evidence>
<dbReference type="Pfam" id="PF01251">
    <property type="entry name" value="Ribosomal_S7e"/>
    <property type="match status" value="1"/>
</dbReference>